<comment type="subcellular location">
    <subcellularLocation>
        <location evidence="1">Cell inner membrane</location>
    </subcellularLocation>
</comment>
<evidence type="ECO:0000313" key="14">
    <source>
        <dbReference type="Proteomes" id="UP000216021"/>
    </source>
</evidence>
<dbReference type="OrthoDB" id="9788260at2"/>
<evidence type="ECO:0000256" key="9">
    <source>
        <dbReference type="ARBA" id="ARBA00049531"/>
    </source>
</evidence>
<keyword evidence="8" id="KW-0472">Membrane</keyword>
<dbReference type="InterPro" id="IPR051044">
    <property type="entry name" value="MAG_DAG_Lipase"/>
</dbReference>
<evidence type="ECO:0000256" key="11">
    <source>
        <dbReference type="ARBA" id="ARBA00078036"/>
    </source>
</evidence>
<keyword evidence="3" id="KW-1003">Cell membrane</keyword>
<evidence type="ECO:0000259" key="12">
    <source>
        <dbReference type="Pfam" id="PF12146"/>
    </source>
</evidence>
<dbReference type="RefSeq" id="WP_076943531.1">
    <property type="nucleotide sequence ID" value="NZ_MOXD01000011.1"/>
</dbReference>
<evidence type="ECO:0000256" key="7">
    <source>
        <dbReference type="ARBA" id="ARBA00023098"/>
    </source>
</evidence>
<accession>A0A1S8CFS0</accession>
<evidence type="ECO:0000313" key="13">
    <source>
        <dbReference type="EMBL" id="OMQ20592.1"/>
    </source>
</evidence>
<dbReference type="NCBIfam" id="NF008019">
    <property type="entry name" value="PRK10749.1"/>
    <property type="match status" value="1"/>
</dbReference>
<dbReference type="PANTHER" id="PTHR11614">
    <property type="entry name" value="PHOSPHOLIPASE-RELATED"/>
    <property type="match status" value="1"/>
</dbReference>
<dbReference type="GO" id="GO:0006629">
    <property type="term" value="P:lipid metabolic process"/>
    <property type="evidence" value="ECO:0007669"/>
    <property type="project" value="UniProtKB-KW"/>
</dbReference>
<dbReference type="EMBL" id="MOXD01000011">
    <property type="protein sequence ID" value="OMQ20592.1"/>
    <property type="molecule type" value="Genomic_DNA"/>
</dbReference>
<gene>
    <name evidence="13" type="ORF">BMI79_17750</name>
</gene>
<sequence>MTLSTFNSAQWLSREKQFSAFATGPLLDFWRRREEGEFLGVGDVPIRFVRFSSAQHQQVVVVSPGRIESYIKYPEVAYDLFHSGYDVMIIDHRGQGRSGRMLADSHRGHVVNFADYVDDFARFYQQEVLPHGYQQHLALAHSMGGAILAQFLARDPQAFTAAALCAPMFGIYLPMPGWMAKRILNWAEKHPMLRDYYAVGTGQWRPLPYIVNALTHSRERYHRSLRYYADYPELQVGGPTYHWVRESMLAGRQIIAQAAKITTPILLLQAGEDRVVDNRSHWAFCQAMSDAGHPCEGGNPRVIKGARHEILFERDAMRAEALNAILHFFAQHLGGAAAAENTIRG</sequence>
<keyword evidence="5" id="KW-0997">Cell inner membrane</keyword>
<dbReference type="STRING" id="2034155.BMI79_17750"/>
<evidence type="ECO:0000256" key="6">
    <source>
        <dbReference type="ARBA" id="ARBA00022801"/>
    </source>
</evidence>
<comment type="caution">
    <text evidence="13">The sequence shown here is derived from an EMBL/GenBank/DDBJ whole genome shotgun (WGS) entry which is preliminary data.</text>
</comment>
<dbReference type="GO" id="GO:0005886">
    <property type="term" value="C:plasma membrane"/>
    <property type="evidence" value="ECO:0007669"/>
    <property type="project" value="UniProtKB-SubCell"/>
</dbReference>
<dbReference type="Proteomes" id="UP000216021">
    <property type="component" value="Unassembled WGS sequence"/>
</dbReference>
<keyword evidence="14" id="KW-1185">Reference proteome</keyword>
<proteinExistence type="predicted"/>
<dbReference type="InterPro" id="IPR029058">
    <property type="entry name" value="AB_hydrolase_fold"/>
</dbReference>
<dbReference type="FunFam" id="3.40.50.1820:FF:000020">
    <property type="entry name" value="Lysophospholipase L2"/>
    <property type="match status" value="1"/>
</dbReference>
<reference evidence="13 14" key="1">
    <citation type="submission" date="2016-11" db="EMBL/GenBank/DDBJ databases">
        <title>Rahnella oryzae sp. nov., isolated from rice root.</title>
        <authorList>
            <person name="Zhang X.-X."/>
            <person name="Zhang J."/>
        </authorList>
    </citation>
    <scope>NUCLEOTIDE SEQUENCE [LARGE SCALE GENOMIC DNA]</scope>
    <source>
        <strain evidence="13 14">J11-6</strain>
    </source>
</reference>
<evidence type="ECO:0000256" key="4">
    <source>
        <dbReference type="ARBA" id="ARBA00022516"/>
    </source>
</evidence>
<evidence type="ECO:0000256" key="2">
    <source>
        <dbReference type="ARBA" id="ARBA00013274"/>
    </source>
</evidence>
<organism evidence="13 14">
    <name type="scientific">Serratia oryzae</name>
    <dbReference type="NCBI Taxonomy" id="2034155"/>
    <lineage>
        <taxon>Bacteria</taxon>
        <taxon>Pseudomonadati</taxon>
        <taxon>Pseudomonadota</taxon>
        <taxon>Gammaproteobacteria</taxon>
        <taxon>Enterobacterales</taxon>
        <taxon>Yersiniaceae</taxon>
        <taxon>Serratia</taxon>
    </lineage>
</organism>
<dbReference type="EC" id="3.1.1.5" evidence="2"/>
<dbReference type="SUPFAM" id="SSF53474">
    <property type="entry name" value="alpha/beta-Hydrolases"/>
    <property type="match status" value="1"/>
</dbReference>
<dbReference type="GO" id="GO:0004622">
    <property type="term" value="F:phosphatidylcholine lysophospholipase activity"/>
    <property type="evidence" value="ECO:0007669"/>
    <property type="project" value="UniProtKB-EC"/>
</dbReference>
<keyword evidence="7" id="KW-0443">Lipid metabolism</keyword>
<dbReference type="InterPro" id="IPR022742">
    <property type="entry name" value="Hydrolase_4"/>
</dbReference>
<comment type="catalytic activity">
    <reaction evidence="9">
        <text>a 1-acyl-sn-glycero-3-phosphocholine + H2O = sn-glycerol 3-phosphocholine + a fatty acid + H(+)</text>
        <dbReference type="Rhea" id="RHEA:15177"/>
        <dbReference type="ChEBI" id="CHEBI:15377"/>
        <dbReference type="ChEBI" id="CHEBI:15378"/>
        <dbReference type="ChEBI" id="CHEBI:16870"/>
        <dbReference type="ChEBI" id="CHEBI:28868"/>
        <dbReference type="ChEBI" id="CHEBI:58168"/>
        <dbReference type="EC" id="3.1.1.5"/>
    </reaction>
</comment>
<evidence type="ECO:0000256" key="8">
    <source>
        <dbReference type="ARBA" id="ARBA00023136"/>
    </source>
</evidence>
<name>A0A1S8CFS0_9GAMM</name>
<evidence type="ECO:0000256" key="5">
    <source>
        <dbReference type="ARBA" id="ARBA00022519"/>
    </source>
</evidence>
<protein>
    <recommendedName>
        <fullName evidence="10">Lysophospholipase L2</fullName>
        <ecNumber evidence="2">3.1.1.5</ecNumber>
    </recommendedName>
    <alternativeName>
        <fullName evidence="11">Lecithinase B</fullName>
    </alternativeName>
</protein>
<evidence type="ECO:0000256" key="1">
    <source>
        <dbReference type="ARBA" id="ARBA00004533"/>
    </source>
</evidence>
<feature type="domain" description="Serine aminopeptidase S33" evidence="12">
    <location>
        <begin position="55"/>
        <end position="315"/>
    </location>
</feature>
<keyword evidence="6" id="KW-0378">Hydrolase</keyword>
<evidence type="ECO:0000256" key="3">
    <source>
        <dbReference type="ARBA" id="ARBA00022475"/>
    </source>
</evidence>
<dbReference type="AlphaFoldDB" id="A0A1S8CFS0"/>
<keyword evidence="4" id="KW-0444">Lipid biosynthesis</keyword>
<dbReference type="Pfam" id="PF12146">
    <property type="entry name" value="Hydrolase_4"/>
    <property type="match status" value="1"/>
</dbReference>
<evidence type="ECO:0000256" key="10">
    <source>
        <dbReference type="ARBA" id="ARBA00073546"/>
    </source>
</evidence>
<dbReference type="Gene3D" id="3.40.50.1820">
    <property type="entry name" value="alpha/beta hydrolase"/>
    <property type="match status" value="1"/>
</dbReference>